<gene>
    <name evidence="2" type="ORF">WN51_11051</name>
</gene>
<dbReference type="AlphaFoldDB" id="A0A0M9A579"/>
<protein>
    <submittedName>
        <fullName evidence="2">Uncharacterized protein</fullName>
    </submittedName>
</protein>
<keyword evidence="3" id="KW-1185">Reference proteome</keyword>
<evidence type="ECO:0000313" key="3">
    <source>
        <dbReference type="Proteomes" id="UP000053105"/>
    </source>
</evidence>
<evidence type="ECO:0000313" key="2">
    <source>
        <dbReference type="EMBL" id="KOX76696.1"/>
    </source>
</evidence>
<proteinExistence type="predicted"/>
<name>A0A0M9A579_9HYME</name>
<sequence>MSLIRVDKSTTEKVYIFRLTLEPPTIKAQNSHQRHCHQRQWIICHIPVVVFANDCHKLLTYLTDFECTCFNLFKKCEMRTLERFRDLKLKQSVGYLEMVDPIEKATVNQIDVKKIFIVLVDMTGSNCGDPLQERNCYQLFFHPEEAVRSEALLSAKDKSKEKKKKNRRRNIIDVGKRVKPKDEEERSHRNILDSLEKTWNFQHGNPFTSVNQIFLALLIIELVREKENRQLKRGNSKRSLDGNNLNPFRQYQVLRYRGPAAVTPSRLFSTIQILRRKFNIFQFIFVFVLLMFDKEATKNFTPSFEKSLSPTCCKFNREKILFNGFVYCDAFRAL</sequence>
<dbReference type="Proteomes" id="UP000053105">
    <property type="component" value="Unassembled WGS sequence"/>
</dbReference>
<dbReference type="EMBL" id="KQ435742">
    <property type="protein sequence ID" value="KOX76696.1"/>
    <property type="molecule type" value="Genomic_DNA"/>
</dbReference>
<accession>A0A0M9A579</accession>
<reference evidence="2 3" key="1">
    <citation type="submission" date="2015-07" db="EMBL/GenBank/DDBJ databases">
        <title>The genome of Melipona quadrifasciata.</title>
        <authorList>
            <person name="Pan H."/>
            <person name="Kapheim K."/>
        </authorList>
    </citation>
    <scope>NUCLEOTIDE SEQUENCE [LARGE SCALE GENOMIC DNA]</scope>
    <source>
        <strain evidence="2">0111107301</strain>
        <tissue evidence="2">Whole body</tissue>
    </source>
</reference>
<organism evidence="2 3">
    <name type="scientific">Melipona quadrifasciata</name>
    <dbReference type="NCBI Taxonomy" id="166423"/>
    <lineage>
        <taxon>Eukaryota</taxon>
        <taxon>Metazoa</taxon>
        <taxon>Ecdysozoa</taxon>
        <taxon>Arthropoda</taxon>
        <taxon>Hexapoda</taxon>
        <taxon>Insecta</taxon>
        <taxon>Pterygota</taxon>
        <taxon>Neoptera</taxon>
        <taxon>Endopterygota</taxon>
        <taxon>Hymenoptera</taxon>
        <taxon>Apocrita</taxon>
        <taxon>Aculeata</taxon>
        <taxon>Apoidea</taxon>
        <taxon>Anthophila</taxon>
        <taxon>Apidae</taxon>
        <taxon>Melipona</taxon>
    </lineage>
</organism>
<feature type="compositionally biased region" description="Basic and acidic residues" evidence="1">
    <location>
        <begin position="170"/>
        <end position="187"/>
    </location>
</feature>
<feature type="region of interest" description="Disordered" evidence="1">
    <location>
        <begin position="157"/>
        <end position="187"/>
    </location>
</feature>
<evidence type="ECO:0000256" key="1">
    <source>
        <dbReference type="SAM" id="MobiDB-lite"/>
    </source>
</evidence>